<evidence type="ECO:0000313" key="9">
    <source>
        <dbReference type="Proteomes" id="UP000230069"/>
    </source>
</evidence>
<evidence type="ECO:0000256" key="6">
    <source>
        <dbReference type="RuleBase" id="RU004328"/>
    </source>
</evidence>
<organism evidence="8 9">
    <name type="scientific">Aquilegia coerulea</name>
    <name type="common">Rocky mountain columbine</name>
    <dbReference type="NCBI Taxonomy" id="218851"/>
    <lineage>
        <taxon>Eukaryota</taxon>
        <taxon>Viridiplantae</taxon>
        <taxon>Streptophyta</taxon>
        <taxon>Embryophyta</taxon>
        <taxon>Tracheophyta</taxon>
        <taxon>Spermatophyta</taxon>
        <taxon>Magnoliopsida</taxon>
        <taxon>Ranunculales</taxon>
        <taxon>Ranunculaceae</taxon>
        <taxon>Thalictroideae</taxon>
        <taxon>Aquilegia</taxon>
    </lineage>
</organism>
<dbReference type="PANTHER" id="PTHR11240">
    <property type="entry name" value="RIBONUCLEASE T2"/>
    <property type="match status" value="1"/>
</dbReference>
<dbReference type="AlphaFoldDB" id="A0A2G5EW60"/>
<feature type="signal peptide" evidence="7">
    <location>
        <begin position="1"/>
        <end position="24"/>
    </location>
</feature>
<proteinExistence type="inferred from homology"/>
<keyword evidence="7" id="KW-0732">Signal</keyword>
<keyword evidence="9" id="KW-1185">Reference proteome</keyword>
<dbReference type="GO" id="GO:0033897">
    <property type="term" value="F:ribonuclease T2 activity"/>
    <property type="evidence" value="ECO:0007669"/>
    <property type="project" value="InterPro"/>
</dbReference>
<evidence type="ECO:0000256" key="1">
    <source>
        <dbReference type="ARBA" id="ARBA00007469"/>
    </source>
</evidence>
<keyword evidence="5" id="KW-0456">Lyase</keyword>
<dbReference type="GO" id="GO:0006401">
    <property type="term" value="P:RNA catabolic process"/>
    <property type="evidence" value="ECO:0007669"/>
    <property type="project" value="TreeGrafter"/>
</dbReference>
<dbReference type="InParanoid" id="A0A2G5EW60"/>
<feature type="chain" id="PRO_5013767773" evidence="7">
    <location>
        <begin position="25"/>
        <end position="341"/>
    </location>
</feature>
<sequence>MTSYVSLLIFFFFMCPIFLNVSNARSIQYNGFFYESPCPNCTSTSSTLMTYNNISTPLIDLKPIIFYHNSTKVATCKVVNKDKDWNWEHICNFICKNKATILPKACNPVRVTSNQNKPTTHDQTQTIIRPQATPVVPGVTFTYFTLAVRWSTSLCNTRKGPSCIPNISPQFSLHGFWPSLGPNSHPDYCNNNDKFDYNQVRALEPRLSNLWPDLFQHPSQTSVFWKRQWEKHGTCSGFTQLDYFNKALDIFGKIQLGTTLNALKIIPGSKSFYKPVDIITKWHGLKSVYPSIQCNSDYNKRKQIFEIYFNITTDGNYNQSFNNILALYCPQGGNTIVAFPV</sequence>
<protein>
    <submittedName>
        <fullName evidence="8">Uncharacterized protein</fullName>
    </submittedName>
</protein>
<dbReference type="GO" id="GO:0003723">
    <property type="term" value="F:RNA binding"/>
    <property type="evidence" value="ECO:0007669"/>
    <property type="project" value="InterPro"/>
</dbReference>
<evidence type="ECO:0000256" key="4">
    <source>
        <dbReference type="ARBA" id="ARBA00022801"/>
    </source>
</evidence>
<dbReference type="Gene3D" id="3.90.730.10">
    <property type="entry name" value="Ribonuclease T2-like"/>
    <property type="match status" value="1"/>
</dbReference>
<keyword evidence="2" id="KW-0540">Nuclease</keyword>
<comment type="similarity">
    <text evidence="1 6">Belongs to the RNase T2 family.</text>
</comment>
<evidence type="ECO:0000256" key="3">
    <source>
        <dbReference type="ARBA" id="ARBA00022759"/>
    </source>
</evidence>
<dbReference type="GO" id="GO:0005576">
    <property type="term" value="C:extracellular region"/>
    <property type="evidence" value="ECO:0007669"/>
    <property type="project" value="TreeGrafter"/>
</dbReference>
<dbReference type="OrthoDB" id="967166at2759"/>
<name>A0A2G5EW60_AQUCA</name>
<dbReference type="Proteomes" id="UP000230069">
    <property type="component" value="Unassembled WGS sequence"/>
</dbReference>
<dbReference type="EMBL" id="KZ305021">
    <property type="protein sequence ID" value="PIA59897.1"/>
    <property type="molecule type" value="Genomic_DNA"/>
</dbReference>
<keyword evidence="4" id="KW-0378">Hydrolase</keyword>
<evidence type="ECO:0000256" key="7">
    <source>
        <dbReference type="SAM" id="SignalP"/>
    </source>
</evidence>
<dbReference type="InterPro" id="IPR001568">
    <property type="entry name" value="RNase_T2-like"/>
</dbReference>
<keyword evidence="3" id="KW-0255">Endonuclease</keyword>
<dbReference type="GO" id="GO:0016787">
    <property type="term" value="F:hydrolase activity"/>
    <property type="evidence" value="ECO:0007669"/>
    <property type="project" value="UniProtKB-KW"/>
</dbReference>
<evidence type="ECO:0000256" key="5">
    <source>
        <dbReference type="ARBA" id="ARBA00023239"/>
    </source>
</evidence>
<dbReference type="InterPro" id="IPR036430">
    <property type="entry name" value="RNase_T2-like_sf"/>
</dbReference>
<accession>A0A2G5EW60</accession>
<dbReference type="PANTHER" id="PTHR11240:SF75">
    <property type="entry name" value="RIBONUCLEASE 3"/>
    <property type="match status" value="1"/>
</dbReference>
<dbReference type="Pfam" id="PF00445">
    <property type="entry name" value="Ribonuclease_T2"/>
    <property type="match status" value="1"/>
</dbReference>
<gene>
    <name evidence="8" type="ORF">AQUCO_00400634v1</name>
</gene>
<dbReference type="SUPFAM" id="SSF55895">
    <property type="entry name" value="Ribonuclease Rh-like"/>
    <property type="match status" value="1"/>
</dbReference>
<evidence type="ECO:0000256" key="2">
    <source>
        <dbReference type="ARBA" id="ARBA00022722"/>
    </source>
</evidence>
<evidence type="ECO:0000313" key="8">
    <source>
        <dbReference type="EMBL" id="PIA59897.1"/>
    </source>
</evidence>
<dbReference type="CDD" id="cd00374">
    <property type="entry name" value="RNase_T2"/>
    <property type="match status" value="1"/>
</dbReference>
<reference evidence="8 9" key="1">
    <citation type="submission" date="2017-09" db="EMBL/GenBank/DDBJ databases">
        <title>WGS assembly of Aquilegia coerulea Goldsmith.</title>
        <authorList>
            <person name="Hodges S."/>
            <person name="Kramer E."/>
            <person name="Nordborg M."/>
            <person name="Tomkins J."/>
            <person name="Borevitz J."/>
            <person name="Derieg N."/>
            <person name="Yan J."/>
            <person name="Mihaltcheva S."/>
            <person name="Hayes R.D."/>
            <person name="Rokhsar D."/>
        </authorList>
    </citation>
    <scope>NUCLEOTIDE SEQUENCE [LARGE SCALE GENOMIC DNA]</scope>
    <source>
        <strain evidence="9">cv. Goldsmith</strain>
    </source>
</reference>